<dbReference type="InterPro" id="IPR013815">
    <property type="entry name" value="ATP_grasp_subdomain_1"/>
</dbReference>
<evidence type="ECO:0000313" key="2">
    <source>
        <dbReference type="EMBL" id="XDK27153.1"/>
    </source>
</evidence>
<dbReference type="AlphaFoldDB" id="A0AB39HL78"/>
<keyword evidence="2" id="KW-0614">Plasmid</keyword>
<organism evidence="2">
    <name type="scientific">Vibrio sp. HB236076</name>
    <dbReference type="NCBI Taxonomy" id="3232307"/>
    <lineage>
        <taxon>Bacteria</taxon>
        <taxon>Pseudomonadati</taxon>
        <taxon>Pseudomonadota</taxon>
        <taxon>Gammaproteobacteria</taxon>
        <taxon>Vibrionales</taxon>
        <taxon>Vibrionaceae</taxon>
        <taxon>Vibrio</taxon>
    </lineage>
</organism>
<accession>A0AB39HL78</accession>
<feature type="domain" description="ATP-grasp fold RimK-type" evidence="1">
    <location>
        <begin position="83"/>
        <end position="151"/>
    </location>
</feature>
<dbReference type="InterPro" id="IPR013651">
    <property type="entry name" value="ATP-grasp_RimK-type"/>
</dbReference>
<protein>
    <submittedName>
        <fullName evidence="2">D-alanine--D-alanine ligase</fullName>
    </submittedName>
</protein>
<reference evidence="2" key="1">
    <citation type="submission" date="2024-07" db="EMBL/GenBank/DDBJ databases">
        <title>Genome Analysis of a Potential Novel Vibrio Species Secreting pH- and Thermo-stable Alginate Lyase and its Application in Producing Alginate Oligosaccharides.</title>
        <authorList>
            <person name="Huang H."/>
            <person name="Bao K."/>
        </authorList>
    </citation>
    <scope>NUCLEOTIDE SEQUENCE</scope>
    <source>
        <strain evidence="2">HB236076</strain>
        <plasmid evidence="2">p-HB236076</plasmid>
    </source>
</reference>
<dbReference type="GO" id="GO:0016874">
    <property type="term" value="F:ligase activity"/>
    <property type="evidence" value="ECO:0007669"/>
    <property type="project" value="UniProtKB-KW"/>
</dbReference>
<dbReference type="GO" id="GO:0005524">
    <property type="term" value="F:ATP binding"/>
    <property type="evidence" value="ECO:0007669"/>
    <property type="project" value="InterPro"/>
</dbReference>
<dbReference type="SUPFAM" id="SSF56059">
    <property type="entry name" value="Glutathione synthetase ATP-binding domain-like"/>
    <property type="match status" value="1"/>
</dbReference>
<name>A0AB39HL78_9VIBR</name>
<geneLocation type="plasmid" evidence="2">
    <name>p-HB236076</name>
</geneLocation>
<gene>
    <name evidence="2" type="ORF">AB0763_17220</name>
</gene>
<dbReference type="EMBL" id="CP162602">
    <property type="protein sequence ID" value="XDK27153.1"/>
    <property type="molecule type" value="Genomic_DNA"/>
</dbReference>
<sequence>MPPLDDSGPAISRHEFWPAWFFYTPVVIQSLWHSVKYRSIGLPLIANPSVWLSGMVGESKKDILNLAGEKAKPWILPFTCLRKNNDAIALQYSDAKHAMDDANLSFPLVAKPDKGCRGVGVKLIKNEQQLKRYIEAFPVGADYLLQQKSIYDAEVGVFYVRYPGQEKGEIISLGLKYAPHVKGDGVHTLEQLIDNDPRAGQLTHLYKHRHHEKLNWVVPEDMSYRLAFAGSHSRGCIFKDGNRYITQALTEQFDEIFHDVDGFYFGRMDVKFKDIDSLMQGKAFQIIEMNGASSESAHMWDSKTPMRHIFATLLKQYRMLYEIGYQQKLRGHTPPSLLTLYRAWREEKNLEKHYPSTD</sequence>
<proteinExistence type="predicted"/>
<dbReference type="RefSeq" id="WP_306099914.1">
    <property type="nucleotide sequence ID" value="NZ_CP162602.1"/>
</dbReference>
<keyword evidence="2" id="KW-0436">Ligase</keyword>
<evidence type="ECO:0000259" key="1">
    <source>
        <dbReference type="Pfam" id="PF08443"/>
    </source>
</evidence>
<dbReference type="Pfam" id="PF08443">
    <property type="entry name" value="RimK"/>
    <property type="match status" value="1"/>
</dbReference>
<dbReference type="Gene3D" id="3.30.1490.20">
    <property type="entry name" value="ATP-grasp fold, A domain"/>
    <property type="match status" value="1"/>
</dbReference>
<dbReference type="KEGG" id="vih:AB0763_17220"/>